<feature type="transmembrane region" description="Helical" evidence="6">
    <location>
        <begin position="156"/>
        <end position="173"/>
    </location>
</feature>
<evidence type="ECO:0000256" key="5">
    <source>
        <dbReference type="SAM" id="MobiDB-lite"/>
    </source>
</evidence>
<keyword evidence="9" id="KW-1185">Reference proteome</keyword>
<dbReference type="InterPro" id="IPR011990">
    <property type="entry name" value="TPR-like_helical_dom_sf"/>
</dbReference>
<dbReference type="Proteomes" id="UP000295830">
    <property type="component" value="Unassembled WGS sequence"/>
</dbReference>
<sequence>MSTAAKTPSWAASLAAVFLILGLLASLYYNQLDPMYLGLSGLGLITSFAIALWARAPSASWQLTGPLWLLGLVWFWWFLLSGFSPVRYLSESATWTLAALPASAAITLWLRQSRWFASITIAGVGILMASLAIMACYQFFIQVRQPSATFLNKNNFAALQMLVALSATGLALQHGRGWRNWAGMGLMALLVFVVGLIGSRGALLTLVTGMVILLFLAFRKAVARNSLVSTGLIFIGAVGSAQLASMGQLGERVSSLADPWAAGGSRFAIWRGSLELAQDTPWHGIGPGLYWLVYPPYRDIEDKSAAFYAHNDYLQFLIETGWPGLLLILASMAMLAWWTIPRLMARSAADQSIEASGLFCGLLAVVTHSLLTFNLYLMPILFVMGLAIGRLLSLLGPTTVDSPEQNTRAKPVFNLSLTLLLLIPLNLYISAAGSGWHYHRAGEARNRSEPSTAMAHINSAINWWPDVDLYHYVKAQMLFKSAREKQSNPAGSTLSTITSELDKAATLNPYRPETPLLRGRFYETLDQSPAPDTSPAEAARTAYQHALALDPYFLPARFRLGRLLLRANHTEAGMAVLEENAEHRYPANKVTLNYFRLLSRVHQALGNPDKAAHYRERAREIAGEPEPDAPGWTPTKKQKTLPKQGLKDQKIQK</sequence>
<feature type="transmembrane region" description="Helical" evidence="6">
    <location>
        <begin position="377"/>
        <end position="400"/>
    </location>
</feature>
<accession>A0A4R7JH86</accession>
<feature type="transmembrane region" description="Helical" evidence="6">
    <location>
        <begin position="66"/>
        <end position="86"/>
    </location>
</feature>
<feature type="domain" description="O-antigen ligase-related" evidence="7">
    <location>
        <begin position="186"/>
        <end position="329"/>
    </location>
</feature>
<feature type="region of interest" description="Disordered" evidence="5">
    <location>
        <begin position="607"/>
        <end position="653"/>
    </location>
</feature>
<feature type="transmembrane region" description="Helical" evidence="6">
    <location>
        <begin position="35"/>
        <end position="54"/>
    </location>
</feature>
<dbReference type="GO" id="GO:0016874">
    <property type="term" value="F:ligase activity"/>
    <property type="evidence" value="ECO:0007669"/>
    <property type="project" value="UniProtKB-KW"/>
</dbReference>
<evidence type="ECO:0000259" key="7">
    <source>
        <dbReference type="Pfam" id="PF04932"/>
    </source>
</evidence>
<feature type="transmembrane region" description="Helical" evidence="6">
    <location>
        <begin position="203"/>
        <end position="219"/>
    </location>
</feature>
<feature type="transmembrane region" description="Helical" evidence="6">
    <location>
        <begin position="180"/>
        <end position="197"/>
    </location>
</feature>
<evidence type="ECO:0000256" key="6">
    <source>
        <dbReference type="SAM" id="Phobius"/>
    </source>
</evidence>
<dbReference type="PANTHER" id="PTHR37422">
    <property type="entry name" value="TEICHURONIC ACID BIOSYNTHESIS PROTEIN TUAE"/>
    <property type="match status" value="1"/>
</dbReference>
<dbReference type="Gene3D" id="1.25.40.10">
    <property type="entry name" value="Tetratricopeptide repeat domain"/>
    <property type="match status" value="1"/>
</dbReference>
<gene>
    <name evidence="8" type="ORF">DES49_2927</name>
</gene>
<evidence type="ECO:0000256" key="1">
    <source>
        <dbReference type="ARBA" id="ARBA00004141"/>
    </source>
</evidence>
<comment type="subcellular location">
    <subcellularLocation>
        <location evidence="1">Membrane</location>
        <topology evidence="1">Multi-pass membrane protein</topology>
    </subcellularLocation>
</comment>
<dbReference type="Pfam" id="PF04932">
    <property type="entry name" value="Wzy_C"/>
    <property type="match status" value="1"/>
</dbReference>
<keyword evidence="3 6" id="KW-1133">Transmembrane helix</keyword>
<dbReference type="EMBL" id="SOAX01000008">
    <property type="protein sequence ID" value="TDT36975.1"/>
    <property type="molecule type" value="Genomic_DNA"/>
</dbReference>
<dbReference type="InterPro" id="IPR007016">
    <property type="entry name" value="O-antigen_ligase-rel_domated"/>
</dbReference>
<comment type="caution">
    <text evidence="8">The sequence shown here is derived from an EMBL/GenBank/DDBJ whole genome shotgun (WGS) entry which is preliminary data.</text>
</comment>
<feature type="transmembrane region" description="Helical" evidence="6">
    <location>
        <begin position="12"/>
        <end position="29"/>
    </location>
</feature>
<feature type="transmembrane region" description="Helical" evidence="6">
    <location>
        <begin position="117"/>
        <end position="141"/>
    </location>
</feature>
<reference evidence="8 9" key="1">
    <citation type="submission" date="2019-03" db="EMBL/GenBank/DDBJ databases">
        <title>Genomic Encyclopedia of Type Strains, Phase IV (KMG-IV): sequencing the most valuable type-strain genomes for metagenomic binning, comparative biology and taxonomic classification.</title>
        <authorList>
            <person name="Goeker M."/>
        </authorList>
    </citation>
    <scope>NUCLEOTIDE SEQUENCE [LARGE SCALE GENOMIC DNA]</scope>
    <source>
        <strain evidence="8 9">DSM 15505</strain>
    </source>
</reference>
<dbReference type="AlphaFoldDB" id="A0A4R7JH86"/>
<dbReference type="RefSeq" id="WP_133737149.1">
    <property type="nucleotide sequence ID" value="NZ_SOAX01000008.1"/>
</dbReference>
<evidence type="ECO:0000256" key="3">
    <source>
        <dbReference type="ARBA" id="ARBA00022989"/>
    </source>
</evidence>
<feature type="compositionally biased region" description="Basic and acidic residues" evidence="5">
    <location>
        <begin position="610"/>
        <end position="622"/>
    </location>
</feature>
<organism evidence="8 9">
    <name type="scientific">Halospina denitrificans</name>
    <dbReference type="NCBI Taxonomy" id="332522"/>
    <lineage>
        <taxon>Bacteria</taxon>
        <taxon>Pseudomonadati</taxon>
        <taxon>Pseudomonadota</taxon>
        <taxon>Gammaproteobacteria</taxon>
        <taxon>Halospina</taxon>
    </lineage>
</organism>
<evidence type="ECO:0000256" key="4">
    <source>
        <dbReference type="ARBA" id="ARBA00023136"/>
    </source>
</evidence>
<protein>
    <submittedName>
        <fullName evidence="8">O-antigen ligase</fullName>
    </submittedName>
</protein>
<keyword evidence="2 6" id="KW-0812">Transmembrane</keyword>
<name>A0A4R7JH86_9GAMM</name>
<dbReference type="GO" id="GO:0016020">
    <property type="term" value="C:membrane"/>
    <property type="evidence" value="ECO:0007669"/>
    <property type="project" value="UniProtKB-SubCell"/>
</dbReference>
<evidence type="ECO:0000256" key="2">
    <source>
        <dbReference type="ARBA" id="ARBA00022692"/>
    </source>
</evidence>
<feature type="transmembrane region" description="Helical" evidence="6">
    <location>
        <begin position="321"/>
        <end position="340"/>
    </location>
</feature>
<feature type="transmembrane region" description="Helical" evidence="6">
    <location>
        <begin position="412"/>
        <end position="438"/>
    </location>
</feature>
<keyword evidence="8" id="KW-0436">Ligase</keyword>
<dbReference type="OrthoDB" id="7059610at2"/>
<proteinExistence type="predicted"/>
<feature type="transmembrane region" description="Helical" evidence="6">
    <location>
        <begin position="226"/>
        <end position="244"/>
    </location>
</feature>
<dbReference type="InterPro" id="IPR051533">
    <property type="entry name" value="WaaL-like"/>
</dbReference>
<evidence type="ECO:0000313" key="9">
    <source>
        <dbReference type="Proteomes" id="UP000295830"/>
    </source>
</evidence>
<dbReference type="SUPFAM" id="SSF48452">
    <property type="entry name" value="TPR-like"/>
    <property type="match status" value="1"/>
</dbReference>
<evidence type="ECO:0000313" key="8">
    <source>
        <dbReference type="EMBL" id="TDT36975.1"/>
    </source>
</evidence>
<dbReference type="PANTHER" id="PTHR37422:SF13">
    <property type="entry name" value="LIPOPOLYSACCHARIDE BIOSYNTHESIS PROTEIN PA4999-RELATED"/>
    <property type="match status" value="1"/>
</dbReference>
<keyword evidence="4 6" id="KW-0472">Membrane</keyword>